<gene>
    <name evidence="2" type="ORF">JI741_10965</name>
</gene>
<dbReference type="RefSeq" id="WP_236675998.1">
    <property type="nucleotide sequence ID" value="NZ_JAERRB010000003.1"/>
</dbReference>
<sequence>MILLITILIAEIFLITRSRDALAKELHKARTENKMLQQDLDVCEARR</sequence>
<keyword evidence="1" id="KW-0175">Coiled coil</keyword>
<organism evidence="2 3">
    <name type="scientific">Chryseolinea lacunae</name>
    <dbReference type="NCBI Taxonomy" id="2801331"/>
    <lineage>
        <taxon>Bacteria</taxon>
        <taxon>Pseudomonadati</taxon>
        <taxon>Bacteroidota</taxon>
        <taxon>Cytophagia</taxon>
        <taxon>Cytophagales</taxon>
        <taxon>Fulvivirgaceae</taxon>
        <taxon>Chryseolinea</taxon>
    </lineage>
</organism>
<proteinExistence type="predicted"/>
<reference evidence="2 3" key="1">
    <citation type="submission" date="2021-01" db="EMBL/GenBank/DDBJ databases">
        <title>Chryseolinea sp. Jin1 Genome sequencing and assembly.</title>
        <authorList>
            <person name="Kim I."/>
        </authorList>
    </citation>
    <scope>NUCLEOTIDE SEQUENCE [LARGE SCALE GENOMIC DNA]</scope>
    <source>
        <strain evidence="2 3">Jin1</strain>
    </source>
</reference>
<keyword evidence="3" id="KW-1185">Reference proteome</keyword>
<evidence type="ECO:0000256" key="1">
    <source>
        <dbReference type="SAM" id="Coils"/>
    </source>
</evidence>
<evidence type="ECO:0000313" key="3">
    <source>
        <dbReference type="Proteomes" id="UP000613030"/>
    </source>
</evidence>
<evidence type="ECO:0000313" key="2">
    <source>
        <dbReference type="EMBL" id="MBL0741742.1"/>
    </source>
</evidence>
<accession>A0ABS1KSS2</accession>
<feature type="coiled-coil region" evidence="1">
    <location>
        <begin position="19"/>
        <end position="46"/>
    </location>
</feature>
<protein>
    <submittedName>
        <fullName evidence="2">Uncharacterized protein</fullName>
    </submittedName>
</protein>
<comment type="caution">
    <text evidence="2">The sequence shown here is derived from an EMBL/GenBank/DDBJ whole genome shotgun (WGS) entry which is preliminary data.</text>
</comment>
<dbReference type="EMBL" id="JAERRB010000003">
    <property type="protein sequence ID" value="MBL0741742.1"/>
    <property type="molecule type" value="Genomic_DNA"/>
</dbReference>
<dbReference type="Proteomes" id="UP000613030">
    <property type="component" value="Unassembled WGS sequence"/>
</dbReference>
<name>A0ABS1KSS2_9BACT</name>